<feature type="transmembrane region" description="Helical" evidence="8">
    <location>
        <begin position="21"/>
        <end position="40"/>
    </location>
</feature>
<proteinExistence type="inferred from homology"/>
<keyword evidence="6 8" id="KW-0472">Membrane</keyword>
<dbReference type="InterPro" id="IPR003400">
    <property type="entry name" value="ExbD"/>
</dbReference>
<protein>
    <submittedName>
        <fullName evidence="9">Biopolymer transport protein</fullName>
    </submittedName>
</protein>
<keyword evidence="10" id="KW-1185">Reference proteome</keyword>
<reference evidence="9 10" key="1">
    <citation type="journal article" date="2008" name="PLoS Genet.">
        <title>Complete genome sequence of the complex carbohydrate-degrading marine bacterium, Saccharophagus degradans strain 2-40 T.</title>
        <authorList>
            <person name="Weiner R.M."/>
            <person name="Taylor L.E.II."/>
            <person name="Henrissat B."/>
            <person name="Hauser L."/>
            <person name="Land M."/>
            <person name="Coutinho P.M."/>
            <person name="Rancurel C."/>
            <person name="Saunders E.H."/>
            <person name="Longmire A.G."/>
            <person name="Zhang H."/>
            <person name="Bayer E.A."/>
            <person name="Gilbert H.J."/>
            <person name="Larimer F."/>
            <person name="Zhulin I.B."/>
            <person name="Ekborg N.A."/>
            <person name="Lamed R."/>
            <person name="Richardson P.M."/>
            <person name="Borovok I."/>
            <person name="Hutcheson S."/>
        </authorList>
    </citation>
    <scope>NUCLEOTIDE SEQUENCE [LARGE SCALE GENOMIC DNA]</scope>
    <source>
        <strain evidence="10">2-40 / ATCC 43961 / DSM 17024</strain>
    </source>
</reference>
<keyword evidence="7" id="KW-0653">Protein transport</keyword>
<name>Q21ER3_SACD2</name>
<gene>
    <name evidence="9" type="ordered locus">Sde_3561</name>
</gene>
<dbReference type="Proteomes" id="UP000001947">
    <property type="component" value="Chromosome"/>
</dbReference>
<dbReference type="GO" id="GO:0005886">
    <property type="term" value="C:plasma membrane"/>
    <property type="evidence" value="ECO:0007669"/>
    <property type="project" value="UniProtKB-SubCell"/>
</dbReference>
<evidence type="ECO:0000256" key="3">
    <source>
        <dbReference type="ARBA" id="ARBA00022475"/>
    </source>
</evidence>
<evidence type="ECO:0000256" key="8">
    <source>
        <dbReference type="SAM" id="Phobius"/>
    </source>
</evidence>
<dbReference type="RefSeq" id="WP_011470031.1">
    <property type="nucleotide sequence ID" value="NC_007912.1"/>
</dbReference>
<evidence type="ECO:0000313" key="10">
    <source>
        <dbReference type="Proteomes" id="UP000001947"/>
    </source>
</evidence>
<keyword evidence="5 8" id="KW-1133">Transmembrane helix</keyword>
<keyword evidence="3" id="KW-1003">Cell membrane</keyword>
<comment type="similarity">
    <text evidence="2 7">Belongs to the ExbD/TolR family.</text>
</comment>
<evidence type="ECO:0000256" key="6">
    <source>
        <dbReference type="ARBA" id="ARBA00023136"/>
    </source>
</evidence>
<evidence type="ECO:0000256" key="7">
    <source>
        <dbReference type="RuleBase" id="RU003879"/>
    </source>
</evidence>
<dbReference type="eggNOG" id="COG0848">
    <property type="taxonomic scope" value="Bacteria"/>
</dbReference>
<evidence type="ECO:0000256" key="4">
    <source>
        <dbReference type="ARBA" id="ARBA00022692"/>
    </source>
</evidence>
<dbReference type="Pfam" id="PF02472">
    <property type="entry name" value="ExbD"/>
    <property type="match status" value="1"/>
</dbReference>
<keyword evidence="7" id="KW-0813">Transport</keyword>
<sequence length="178" mass="19521">MKQSIHAKRMARHHKRNSVPKLNLVSLMDIFTILVFFLLVNSSEVEVLQSNKDIDLPQSIAEKKPDNNLIIMISQDNIIVGGRSIVTVENAVAEEGLNITALADELARRAKNKPYKNEEEATKGRSVTIMGDKSIPYTMIKKVMSTCANSDFRNISLAVNQVPDASAEGLLESAGGEG</sequence>
<dbReference type="GO" id="GO:0015031">
    <property type="term" value="P:protein transport"/>
    <property type="evidence" value="ECO:0007669"/>
    <property type="project" value="UniProtKB-KW"/>
</dbReference>
<evidence type="ECO:0000256" key="2">
    <source>
        <dbReference type="ARBA" id="ARBA00005811"/>
    </source>
</evidence>
<dbReference type="HOGENOM" id="CLU_120814_1_0_6"/>
<dbReference type="GO" id="GO:0022857">
    <property type="term" value="F:transmembrane transporter activity"/>
    <property type="evidence" value="ECO:0007669"/>
    <property type="project" value="InterPro"/>
</dbReference>
<dbReference type="KEGG" id="sde:Sde_3561"/>
<dbReference type="Gene3D" id="3.30.420.270">
    <property type="match status" value="1"/>
</dbReference>
<dbReference type="STRING" id="203122.Sde_3561"/>
<organism evidence="9 10">
    <name type="scientific">Saccharophagus degradans (strain 2-40 / ATCC 43961 / DSM 17024)</name>
    <dbReference type="NCBI Taxonomy" id="203122"/>
    <lineage>
        <taxon>Bacteria</taxon>
        <taxon>Pseudomonadati</taxon>
        <taxon>Pseudomonadota</taxon>
        <taxon>Gammaproteobacteria</taxon>
        <taxon>Cellvibrionales</taxon>
        <taxon>Cellvibrionaceae</taxon>
        <taxon>Saccharophagus</taxon>
    </lineage>
</organism>
<keyword evidence="4 7" id="KW-0812">Transmembrane</keyword>
<dbReference type="EMBL" id="CP000282">
    <property type="protein sequence ID" value="ABD82816.1"/>
    <property type="molecule type" value="Genomic_DNA"/>
</dbReference>
<evidence type="ECO:0000256" key="5">
    <source>
        <dbReference type="ARBA" id="ARBA00022989"/>
    </source>
</evidence>
<evidence type="ECO:0000313" key="9">
    <source>
        <dbReference type="EMBL" id="ABD82816.1"/>
    </source>
</evidence>
<accession>Q21ER3</accession>
<comment type="subcellular location">
    <subcellularLocation>
        <location evidence="1">Cell membrane</location>
        <topology evidence="1">Single-pass membrane protein</topology>
    </subcellularLocation>
    <subcellularLocation>
        <location evidence="7">Cell membrane</location>
        <topology evidence="7">Single-pass type II membrane protein</topology>
    </subcellularLocation>
</comment>
<dbReference type="GeneID" id="98615172"/>
<evidence type="ECO:0000256" key="1">
    <source>
        <dbReference type="ARBA" id="ARBA00004162"/>
    </source>
</evidence>
<dbReference type="AlphaFoldDB" id="Q21ER3"/>